<evidence type="ECO:0000313" key="4">
    <source>
        <dbReference type="Proteomes" id="UP000012019"/>
    </source>
</evidence>
<reference evidence="3 4" key="1">
    <citation type="journal article" date="2013" name="Genome Announc.">
        <title>Draft Genome Sequence of Methylophaga lonarensis MPLT, a Haloalkaliphilic (Non-Methane-Utilizing) Methylotroph.</title>
        <authorList>
            <person name="Shetty S.A."/>
            <person name="Marathe N.P."/>
            <person name="Munot H."/>
            <person name="Antony C.P."/>
            <person name="Dhotre D.P."/>
            <person name="Murrell J.C."/>
            <person name="Shouche Y.S."/>
        </authorList>
    </citation>
    <scope>NUCLEOTIDE SEQUENCE [LARGE SCALE GENOMIC DNA]</scope>
    <source>
        <strain evidence="3 4">MPL</strain>
    </source>
</reference>
<evidence type="ECO:0000259" key="2">
    <source>
        <dbReference type="Pfam" id="PF03886"/>
    </source>
</evidence>
<name>M7PJ10_9GAMM</name>
<dbReference type="eggNOG" id="COG3009">
    <property type="taxonomic scope" value="Bacteria"/>
</dbReference>
<dbReference type="RefSeq" id="WP_009725640.1">
    <property type="nucleotide sequence ID" value="NZ_APHR01000013.1"/>
</dbReference>
<feature type="domain" description="ABC-type transport auxiliary lipoprotein component" evidence="2">
    <location>
        <begin position="28"/>
        <end position="185"/>
    </location>
</feature>
<comment type="caution">
    <text evidence="3">The sequence shown here is derived from an EMBL/GenBank/DDBJ whole genome shotgun (WGS) entry which is preliminary data.</text>
</comment>
<gene>
    <name evidence="3" type="ORF">MPL1_03008</name>
</gene>
<dbReference type="SUPFAM" id="SSF159594">
    <property type="entry name" value="XCC0632-like"/>
    <property type="match status" value="1"/>
</dbReference>
<dbReference type="EMBL" id="APHR01000013">
    <property type="protein sequence ID" value="EMR13865.1"/>
    <property type="molecule type" value="Genomic_DNA"/>
</dbReference>
<keyword evidence="1" id="KW-0732">Signal</keyword>
<accession>M7PJ10</accession>
<feature type="chain" id="PRO_5004083211" description="ABC-type transport auxiliary lipoprotein component domain-containing protein" evidence="1">
    <location>
        <begin position="20"/>
        <end position="195"/>
    </location>
</feature>
<feature type="signal peptide" evidence="1">
    <location>
        <begin position="1"/>
        <end position="19"/>
    </location>
</feature>
<dbReference type="Gene3D" id="3.40.50.10610">
    <property type="entry name" value="ABC-type transport auxiliary lipoprotein component"/>
    <property type="match status" value="1"/>
</dbReference>
<evidence type="ECO:0000256" key="1">
    <source>
        <dbReference type="SAM" id="SignalP"/>
    </source>
</evidence>
<keyword evidence="4" id="KW-1185">Reference proteome</keyword>
<dbReference type="OrthoDB" id="5600407at2"/>
<sequence>MPIKLLPLLPLLLLLAACAGKPIAVERYTLPDANQIAGSDRAHQHKLLIQPVQLADYLDGEGIVLQLDDIRIHQAREHLWAEAPGQQIQRGLRHRLAVLLSDTQVTTGNRISDSNAMMLAVEFERFQGHFDGIAVSSGHWQLLNQQGDILATEAFQLSSVLDGDGYPQLVRALGRNLDALAEQIARTMKLLKAGS</sequence>
<evidence type="ECO:0000313" key="3">
    <source>
        <dbReference type="EMBL" id="EMR13865.1"/>
    </source>
</evidence>
<dbReference type="PROSITE" id="PS51257">
    <property type="entry name" value="PROKAR_LIPOPROTEIN"/>
    <property type="match status" value="1"/>
</dbReference>
<protein>
    <recommendedName>
        <fullName evidence="2">ABC-type transport auxiliary lipoprotein component domain-containing protein</fullName>
    </recommendedName>
</protein>
<dbReference type="InterPro" id="IPR005586">
    <property type="entry name" value="ABC_trans_aux"/>
</dbReference>
<dbReference type="Pfam" id="PF03886">
    <property type="entry name" value="ABC_trans_aux"/>
    <property type="match status" value="1"/>
</dbReference>
<proteinExistence type="predicted"/>
<dbReference type="STRING" id="1286106.MPL1_03008"/>
<dbReference type="PATRIC" id="fig|1286106.3.peg.601"/>
<dbReference type="Proteomes" id="UP000012019">
    <property type="component" value="Unassembled WGS sequence"/>
</dbReference>
<organism evidence="3 4">
    <name type="scientific">Methylophaga lonarensis MPL</name>
    <dbReference type="NCBI Taxonomy" id="1286106"/>
    <lineage>
        <taxon>Bacteria</taxon>
        <taxon>Pseudomonadati</taxon>
        <taxon>Pseudomonadota</taxon>
        <taxon>Gammaproteobacteria</taxon>
        <taxon>Thiotrichales</taxon>
        <taxon>Piscirickettsiaceae</taxon>
        <taxon>Methylophaga</taxon>
    </lineage>
</organism>
<dbReference type="AlphaFoldDB" id="M7PJ10"/>